<dbReference type="OrthoDB" id="5521299at2759"/>
<accession>A0A8A3NZ80</accession>
<dbReference type="Proteomes" id="UP000672032">
    <property type="component" value="Chromosome 1"/>
</dbReference>
<dbReference type="EMBL" id="CP063405">
    <property type="protein sequence ID" value="QSZ28744.1"/>
    <property type="molecule type" value="Genomic_DNA"/>
</dbReference>
<dbReference type="InterPro" id="IPR046896">
    <property type="entry name" value="Cup1-like_N"/>
</dbReference>
<evidence type="ECO:0000313" key="2">
    <source>
        <dbReference type="EMBL" id="QSZ28744.1"/>
    </source>
</evidence>
<protein>
    <recommendedName>
        <fullName evidence="1">LYR motif-containing protein Cup1-like N-terminal domain-containing protein</fullName>
    </recommendedName>
</protein>
<keyword evidence="3" id="KW-1185">Reference proteome</keyword>
<evidence type="ECO:0000313" key="3">
    <source>
        <dbReference type="Proteomes" id="UP000672032"/>
    </source>
</evidence>
<gene>
    <name evidence="2" type="ORF">DSL72_003246</name>
</gene>
<evidence type="ECO:0000259" key="1">
    <source>
        <dbReference type="Pfam" id="PF20263"/>
    </source>
</evidence>
<organism evidence="2 3">
    <name type="scientific">Monilinia vaccinii-corymbosi</name>
    <dbReference type="NCBI Taxonomy" id="61207"/>
    <lineage>
        <taxon>Eukaryota</taxon>
        <taxon>Fungi</taxon>
        <taxon>Dikarya</taxon>
        <taxon>Ascomycota</taxon>
        <taxon>Pezizomycotina</taxon>
        <taxon>Leotiomycetes</taxon>
        <taxon>Helotiales</taxon>
        <taxon>Sclerotiniaceae</taxon>
        <taxon>Monilinia</taxon>
    </lineage>
</organism>
<feature type="domain" description="LYR motif-containing protein Cup1-like N-terminal" evidence="1">
    <location>
        <begin position="26"/>
        <end position="125"/>
    </location>
</feature>
<proteinExistence type="predicted"/>
<name>A0A8A3NZ80_9HELO</name>
<sequence length="407" mass="47829">MSYAPKSVYRVSRDLLEYLQTFRQKYRALLREATYLPDPDARKFAHDLIVNRCNPHNPKKRNPIYWGTDYFRSHFDLETCRKRSKKMAQKLHLLERINLEGSSKDLQDVLLRTYGRAGHRRRELLSQLLRPGEQELPQDDTALSHVIDSQIAKNLDATKHAVVEETGTLEVAKRQRRELKELTMFLASQQAHNPMESIRGKIKKLLPDIPEKNAWGRRLPAARKEKMRRKWWAYLLERVLPPLPEHEWDRLRDLATEKQPIEELRPRRKEAISLSPSQPINHGKRMSSLLTPARLNLNYWEQENGKNPIDPDDPLKKHTRRRAMRRIYGMIWSISSKMVQDENTKEIKITWGGERSPAAAGEITKPSLKDAELFEMPEGSVEQARGTMDKRIMDRKTRRFVERQAKL</sequence>
<dbReference type="AlphaFoldDB" id="A0A8A3NZ80"/>
<reference evidence="2" key="1">
    <citation type="submission" date="2020-10" db="EMBL/GenBank/DDBJ databases">
        <title>Genome Sequence of Monilinia vaccinii-corymbosi Sheds Light on Mummy Berry Disease Infection of Blueberry and Mating Type.</title>
        <authorList>
            <person name="Yow A.G."/>
            <person name="Zhang Y."/>
            <person name="Bansal K."/>
            <person name="Eacker S.M."/>
            <person name="Sullivan S."/>
            <person name="Liachko I."/>
            <person name="Cubeta M.A."/>
            <person name="Rollins J.A."/>
            <person name="Ashrafi H."/>
        </authorList>
    </citation>
    <scope>NUCLEOTIDE SEQUENCE</scope>
    <source>
        <strain evidence="2">RL-1</strain>
    </source>
</reference>
<dbReference type="Pfam" id="PF20263">
    <property type="entry name" value="LYRM2-like"/>
    <property type="match status" value="1"/>
</dbReference>